<dbReference type="RefSeq" id="XP_009062291.1">
    <property type="nucleotide sequence ID" value="XM_009064043.1"/>
</dbReference>
<protein>
    <submittedName>
        <fullName evidence="3">Uncharacterized protein</fullName>
    </submittedName>
</protein>
<keyword evidence="2" id="KW-1133">Transmembrane helix</keyword>
<proteinExistence type="predicted"/>
<organism evidence="3 4">
    <name type="scientific">Lottia gigantea</name>
    <name type="common">Giant owl limpet</name>
    <dbReference type="NCBI Taxonomy" id="225164"/>
    <lineage>
        <taxon>Eukaryota</taxon>
        <taxon>Metazoa</taxon>
        <taxon>Spiralia</taxon>
        <taxon>Lophotrochozoa</taxon>
        <taxon>Mollusca</taxon>
        <taxon>Gastropoda</taxon>
        <taxon>Patellogastropoda</taxon>
        <taxon>Lottioidea</taxon>
        <taxon>Lottiidae</taxon>
        <taxon>Lottia</taxon>
    </lineage>
</organism>
<dbReference type="CTD" id="20236426"/>
<evidence type="ECO:0000256" key="2">
    <source>
        <dbReference type="SAM" id="Phobius"/>
    </source>
</evidence>
<dbReference type="EMBL" id="KB202953">
    <property type="protein sequence ID" value="ESO87348.1"/>
    <property type="molecule type" value="Genomic_DNA"/>
</dbReference>
<feature type="compositionally biased region" description="Polar residues" evidence="1">
    <location>
        <begin position="246"/>
        <end position="255"/>
    </location>
</feature>
<name>V3Z8Y9_LOTGI</name>
<reference evidence="3 4" key="1">
    <citation type="journal article" date="2013" name="Nature">
        <title>Insights into bilaterian evolution from three spiralian genomes.</title>
        <authorList>
            <person name="Simakov O."/>
            <person name="Marletaz F."/>
            <person name="Cho S.J."/>
            <person name="Edsinger-Gonzales E."/>
            <person name="Havlak P."/>
            <person name="Hellsten U."/>
            <person name="Kuo D.H."/>
            <person name="Larsson T."/>
            <person name="Lv J."/>
            <person name="Arendt D."/>
            <person name="Savage R."/>
            <person name="Osoegawa K."/>
            <person name="de Jong P."/>
            <person name="Grimwood J."/>
            <person name="Chapman J.A."/>
            <person name="Shapiro H."/>
            <person name="Aerts A."/>
            <person name="Otillar R.P."/>
            <person name="Terry A.Y."/>
            <person name="Boore J.L."/>
            <person name="Grigoriev I.V."/>
            <person name="Lindberg D.R."/>
            <person name="Seaver E.C."/>
            <person name="Weisblat D.A."/>
            <person name="Putnam N.H."/>
            <person name="Rokhsar D.S."/>
        </authorList>
    </citation>
    <scope>NUCLEOTIDE SEQUENCE [LARGE SCALE GENOMIC DNA]</scope>
</reference>
<dbReference type="GeneID" id="20236426"/>
<gene>
    <name evidence="3" type="ORF">LOTGIDRAFT_154843</name>
</gene>
<feature type="transmembrane region" description="Helical" evidence="2">
    <location>
        <begin position="301"/>
        <end position="326"/>
    </location>
</feature>
<dbReference type="Proteomes" id="UP000030746">
    <property type="component" value="Unassembled WGS sequence"/>
</dbReference>
<keyword evidence="2" id="KW-0812">Transmembrane</keyword>
<dbReference type="KEGG" id="lgi:LOTGIDRAFT_154843"/>
<dbReference type="HOGENOM" id="CLU_774547_0_0_1"/>
<feature type="region of interest" description="Disordered" evidence="1">
    <location>
        <begin position="231"/>
        <end position="292"/>
    </location>
</feature>
<evidence type="ECO:0000313" key="4">
    <source>
        <dbReference type="Proteomes" id="UP000030746"/>
    </source>
</evidence>
<evidence type="ECO:0000256" key="1">
    <source>
        <dbReference type="SAM" id="MobiDB-lite"/>
    </source>
</evidence>
<sequence>MEFENNLLKSKSWDPDDISKKGFEIIGHCKDGCSEHNLDTRNTDRKEDFRNCTLQNTFTITLEPVKKENVKFVRYPYVCDSKILDISATLLGMETTNPVFYFKGLDHIHKTINCDCTVYTCSGQLKVEIFHLHGDNICENAQLFSVKHLIRCSPNDVQNYTSPENIKTKFLNIKIRNMTVTGDEVVFFKVHGKDLFVTCTGCKAIQDAVFDRAGHKPDSISKNFIFLQESASPSTTTKKPTPPSANQSTTSTAIQSPTSTANPPPTSTENPPHTSSVNESSTSSSKQTPTSTESATTSLEIYAMFGGILAGIIIINIVVIGIYCFISKREKPPESDYDNVGFRRPDETEIPEYLELNF</sequence>
<evidence type="ECO:0000313" key="3">
    <source>
        <dbReference type="EMBL" id="ESO87348.1"/>
    </source>
</evidence>
<keyword evidence="4" id="KW-1185">Reference proteome</keyword>
<keyword evidence="2" id="KW-0472">Membrane</keyword>
<accession>V3Z8Y9</accession>
<feature type="compositionally biased region" description="Low complexity" evidence="1">
    <location>
        <begin position="256"/>
        <end position="292"/>
    </location>
</feature>
<dbReference type="AlphaFoldDB" id="V3Z8Y9"/>